<dbReference type="Gene3D" id="3.90.1340.10">
    <property type="entry name" value="Phage tail collar domain"/>
    <property type="match status" value="1"/>
</dbReference>
<evidence type="ECO:0000313" key="2">
    <source>
        <dbReference type="EMBL" id="MEN2788975.1"/>
    </source>
</evidence>
<gene>
    <name evidence="2" type="ORF">ABC974_05000</name>
</gene>
<keyword evidence="3" id="KW-1185">Reference proteome</keyword>
<evidence type="ECO:0000313" key="3">
    <source>
        <dbReference type="Proteomes" id="UP001419910"/>
    </source>
</evidence>
<sequence>MTQPFIGQIMIFGFTFAPRNYAFCNGQLQSISQNTALFSILGTTYGGDGIQTFALPNIQERGVMNWGQGPGLTNRVIGEVDGAANVTLNTTQIPQHTHVLYGATGGTASGVPTTQAYFGASGPGQAYSDVLTNPVAMEPRTVTSTGGSQPHDNMQPYLVLNFCIALFGIFPSRN</sequence>
<dbReference type="Proteomes" id="UP001419910">
    <property type="component" value="Unassembled WGS sequence"/>
</dbReference>
<dbReference type="InterPro" id="IPR037053">
    <property type="entry name" value="Phage_tail_collar_dom_sf"/>
</dbReference>
<comment type="caution">
    <text evidence="2">The sequence shown here is derived from an EMBL/GenBank/DDBJ whole genome shotgun (WGS) entry which is preliminary data.</text>
</comment>
<feature type="domain" description="Phage tail collar" evidence="1">
    <location>
        <begin position="7"/>
        <end position="61"/>
    </location>
</feature>
<dbReference type="SUPFAM" id="SSF88874">
    <property type="entry name" value="Receptor-binding domain of short tail fibre protein gp12"/>
    <property type="match status" value="1"/>
</dbReference>
<dbReference type="InterPro" id="IPR011083">
    <property type="entry name" value="Phage_tail_collar_dom"/>
</dbReference>
<accession>A0ABU9XZN6</accession>
<reference evidence="2 3" key="1">
    <citation type="submission" date="2024-05" db="EMBL/GenBank/DDBJ databases">
        <authorList>
            <person name="Liu Q."/>
            <person name="Xin Y.-H."/>
        </authorList>
    </citation>
    <scope>NUCLEOTIDE SEQUENCE [LARGE SCALE GENOMIC DNA]</scope>
    <source>
        <strain evidence="2 3">CGMCC 1.10181</strain>
    </source>
</reference>
<dbReference type="RefSeq" id="WP_343891635.1">
    <property type="nucleotide sequence ID" value="NZ_BAAAEH010000047.1"/>
</dbReference>
<evidence type="ECO:0000259" key="1">
    <source>
        <dbReference type="Pfam" id="PF07484"/>
    </source>
</evidence>
<name>A0ABU9XZN6_9SPHN</name>
<proteinExistence type="predicted"/>
<dbReference type="EMBL" id="JBDIME010000003">
    <property type="protein sequence ID" value="MEN2788975.1"/>
    <property type="molecule type" value="Genomic_DNA"/>
</dbReference>
<protein>
    <submittedName>
        <fullName evidence="2">Tail fiber protein</fullName>
    </submittedName>
</protein>
<organism evidence="2 3">
    <name type="scientific">Sphingomonas oligophenolica</name>
    <dbReference type="NCBI Taxonomy" id="301154"/>
    <lineage>
        <taxon>Bacteria</taxon>
        <taxon>Pseudomonadati</taxon>
        <taxon>Pseudomonadota</taxon>
        <taxon>Alphaproteobacteria</taxon>
        <taxon>Sphingomonadales</taxon>
        <taxon>Sphingomonadaceae</taxon>
        <taxon>Sphingomonas</taxon>
    </lineage>
</organism>
<dbReference type="Pfam" id="PF07484">
    <property type="entry name" value="Collar"/>
    <property type="match status" value="1"/>
</dbReference>